<name>A0A382E8K1_9ZZZZ</name>
<dbReference type="PANTHER" id="PTHR35809">
    <property type="entry name" value="ARCHAETIDYLSERINE DECARBOXYLASE PROENZYME-RELATED"/>
    <property type="match status" value="1"/>
</dbReference>
<keyword evidence="1" id="KW-1003">Cell membrane</keyword>
<evidence type="ECO:0000256" key="5">
    <source>
        <dbReference type="ARBA" id="ARBA00023136"/>
    </source>
</evidence>
<dbReference type="InterPro" id="IPR033175">
    <property type="entry name" value="PSD-A"/>
</dbReference>
<evidence type="ECO:0000256" key="7">
    <source>
        <dbReference type="ARBA" id="ARBA00023209"/>
    </source>
</evidence>
<keyword evidence="2" id="KW-0444">Lipid biosynthesis</keyword>
<sequence>MTDIIFPKIHQEGYKFLVIAILITIFLYFFSGFLGLVSLVLTVWVYYFFRDPERVSINDDNYLVSPADGLVVKVQETEGPKELSLENKKFTKISIFMNAFDCHVNRTPCDGKISEILYKSGKFLNASLDKASEDNERNYYKIINSKGEDIIVVQIAGLIARRIVCETSKDQDLKQGDRIGMIRFGSRVDVYFENYTSLVKMNQKTVAGETLLAKK</sequence>
<evidence type="ECO:0000313" key="12">
    <source>
        <dbReference type="EMBL" id="SVB46970.1"/>
    </source>
</evidence>
<gene>
    <name evidence="12" type="ORF">METZ01_LOCUS199824</name>
</gene>
<keyword evidence="7" id="KW-0594">Phospholipid biosynthesis</keyword>
<dbReference type="NCBIfam" id="NF003685">
    <property type="entry name" value="PRK05305.2-5"/>
    <property type="match status" value="1"/>
</dbReference>
<evidence type="ECO:0008006" key="13">
    <source>
        <dbReference type="Google" id="ProtNLM"/>
    </source>
</evidence>
<organism evidence="12">
    <name type="scientific">marine metagenome</name>
    <dbReference type="NCBI Taxonomy" id="408172"/>
    <lineage>
        <taxon>unclassified sequences</taxon>
        <taxon>metagenomes</taxon>
        <taxon>ecological metagenomes</taxon>
    </lineage>
</organism>
<keyword evidence="5 11" id="KW-0472">Membrane</keyword>
<keyword evidence="9" id="KW-1208">Phospholipid metabolism</keyword>
<evidence type="ECO:0000256" key="4">
    <source>
        <dbReference type="ARBA" id="ARBA00023098"/>
    </source>
</evidence>
<evidence type="ECO:0000256" key="2">
    <source>
        <dbReference type="ARBA" id="ARBA00022516"/>
    </source>
</evidence>
<feature type="transmembrane region" description="Helical" evidence="11">
    <location>
        <begin position="16"/>
        <end position="49"/>
    </location>
</feature>
<dbReference type="GO" id="GO:0008654">
    <property type="term" value="P:phospholipid biosynthetic process"/>
    <property type="evidence" value="ECO:0007669"/>
    <property type="project" value="UniProtKB-KW"/>
</dbReference>
<dbReference type="GO" id="GO:0004609">
    <property type="term" value="F:phosphatidylserine decarboxylase activity"/>
    <property type="evidence" value="ECO:0007669"/>
    <property type="project" value="InterPro"/>
</dbReference>
<evidence type="ECO:0000256" key="10">
    <source>
        <dbReference type="ARBA" id="ARBA00023317"/>
    </source>
</evidence>
<dbReference type="NCBIfam" id="NF003678">
    <property type="entry name" value="PRK05305.1-2"/>
    <property type="match status" value="1"/>
</dbReference>
<protein>
    <recommendedName>
        <fullName evidence="13">Phosphatidylserine decarboxylase</fullName>
    </recommendedName>
</protein>
<dbReference type="InterPro" id="IPR003817">
    <property type="entry name" value="PS_Dcarbxylase"/>
</dbReference>
<dbReference type="AlphaFoldDB" id="A0A382E8K1"/>
<accession>A0A382E8K1</accession>
<evidence type="ECO:0000256" key="3">
    <source>
        <dbReference type="ARBA" id="ARBA00022793"/>
    </source>
</evidence>
<evidence type="ECO:0000256" key="1">
    <source>
        <dbReference type="ARBA" id="ARBA00022475"/>
    </source>
</evidence>
<keyword evidence="11" id="KW-0812">Transmembrane</keyword>
<proteinExistence type="inferred from homology"/>
<evidence type="ECO:0000256" key="11">
    <source>
        <dbReference type="SAM" id="Phobius"/>
    </source>
</evidence>
<keyword evidence="10" id="KW-0670">Pyruvate</keyword>
<keyword evidence="4" id="KW-0443">Lipid metabolism</keyword>
<keyword evidence="6" id="KW-0865">Zymogen</keyword>
<dbReference type="NCBIfam" id="NF003679">
    <property type="entry name" value="PRK05305.1-3"/>
    <property type="match status" value="1"/>
</dbReference>
<dbReference type="EMBL" id="UINC01043228">
    <property type="protein sequence ID" value="SVB46970.1"/>
    <property type="molecule type" value="Genomic_DNA"/>
</dbReference>
<keyword evidence="11" id="KW-1133">Transmembrane helix</keyword>
<evidence type="ECO:0000256" key="9">
    <source>
        <dbReference type="ARBA" id="ARBA00023264"/>
    </source>
</evidence>
<evidence type="ECO:0000256" key="8">
    <source>
        <dbReference type="ARBA" id="ARBA00023239"/>
    </source>
</evidence>
<dbReference type="PANTHER" id="PTHR35809:SF1">
    <property type="entry name" value="ARCHAETIDYLSERINE DECARBOXYLASE PROENZYME-RELATED"/>
    <property type="match status" value="1"/>
</dbReference>
<evidence type="ECO:0000256" key="6">
    <source>
        <dbReference type="ARBA" id="ARBA00023145"/>
    </source>
</evidence>
<dbReference type="Pfam" id="PF02666">
    <property type="entry name" value="PS_Dcarbxylase"/>
    <property type="match status" value="1"/>
</dbReference>
<reference evidence="12" key="1">
    <citation type="submission" date="2018-05" db="EMBL/GenBank/DDBJ databases">
        <authorList>
            <person name="Lanie J.A."/>
            <person name="Ng W.-L."/>
            <person name="Kazmierczak K.M."/>
            <person name="Andrzejewski T.M."/>
            <person name="Davidsen T.M."/>
            <person name="Wayne K.J."/>
            <person name="Tettelin H."/>
            <person name="Glass J.I."/>
            <person name="Rusch D."/>
            <person name="Podicherti R."/>
            <person name="Tsui H.-C.T."/>
            <person name="Winkler M.E."/>
        </authorList>
    </citation>
    <scope>NUCLEOTIDE SEQUENCE</scope>
</reference>
<keyword evidence="8" id="KW-0456">Lyase</keyword>
<keyword evidence="3" id="KW-0210">Decarboxylase</keyword>
<dbReference type="HAMAP" id="MF_00664">
    <property type="entry name" value="PS_decarb_PSD_A"/>
    <property type="match status" value="1"/>
</dbReference>